<evidence type="ECO:0000313" key="7">
    <source>
        <dbReference type="EMBL" id="RSN69922.1"/>
    </source>
</evidence>
<feature type="domain" description="Mandelate racemase/muconate lactonizing enzyme C-terminal" evidence="6">
    <location>
        <begin position="143"/>
        <end position="239"/>
    </location>
</feature>
<comment type="caution">
    <text evidence="7">The sequence shown here is derived from an EMBL/GenBank/DDBJ whole genome shotgun (WGS) entry which is preliminary data.</text>
</comment>
<dbReference type="SUPFAM" id="SSF51604">
    <property type="entry name" value="Enolase C-terminal domain-like"/>
    <property type="match status" value="1"/>
</dbReference>
<dbReference type="PANTHER" id="PTHR48073:SF2">
    <property type="entry name" value="O-SUCCINYLBENZOATE SYNTHASE"/>
    <property type="match status" value="1"/>
</dbReference>
<dbReference type="SFLD" id="SFLDG00180">
    <property type="entry name" value="muconate_cycloisomerase"/>
    <property type="match status" value="1"/>
</dbReference>
<protein>
    <submittedName>
        <fullName evidence="7">Dipeptide epimerase</fullName>
    </submittedName>
</protein>
<evidence type="ECO:0000256" key="3">
    <source>
        <dbReference type="ARBA" id="ARBA00022723"/>
    </source>
</evidence>
<evidence type="ECO:0000256" key="5">
    <source>
        <dbReference type="ARBA" id="ARBA00023235"/>
    </source>
</evidence>
<organism evidence="7 8">
    <name type="scientific">Candidatus Korarchaeum cryptofilum</name>
    <dbReference type="NCBI Taxonomy" id="498846"/>
    <lineage>
        <taxon>Archaea</taxon>
        <taxon>Thermoproteota</taxon>
        <taxon>Candidatus Korarchaeia</taxon>
        <taxon>Candidatus Korarchaeales</taxon>
        <taxon>Candidatus Korarchaeaceae</taxon>
        <taxon>Candidatus Korarchaeum</taxon>
    </lineage>
</organism>
<dbReference type="CDD" id="cd03319">
    <property type="entry name" value="L-Ala-DL-Glu_epimerase"/>
    <property type="match status" value="1"/>
</dbReference>
<dbReference type="EMBL" id="RCOR01000015">
    <property type="protein sequence ID" value="RSN69922.1"/>
    <property type="molecule type" value="Genomic_DNA"/>
</dbReference>
<accession>A0A429G837</accession>
<dbReference type="InterPro" id="IPR036849">
    <property type="entry name" value="Enolase-like_C_sf"/>
</dbReference>
<keyword evidence="5" id="KW-0413">Isomerase</keyword>
<sequence length="376" mass="41188">MFVMPIRRVEVYTVELPYKKPFTISMGTSYSSTDVVVKLIDDEGNVGWGEASPSRRVTGESEDTILSAMNVLAPQLINEDPLNVEEIERKLAGAILGNTSAKLALEMAVFDLKGKILGVRVRDLLGGYRDRVETDFTIGIMSPEEMASDALKYVEMGFRILKLKVGLDVEEDIARVKAVRDAVGKDIRIRIDANQGWTVKQAKKALSSMERYDVELAEQPVKWYDYEGMAELTRVSPIPIMADESVHSARDALLVAKMRAADYINIKLTKAGGLLEARRIAAISEAAGIPNMIGCMMEGGISITAAVHFATATRNLVTTDLDSDISLKEDFVEGGAKCEKGFRILPEGPGLGNLRVKEGMLKLRGVFEEGKVSTPL</sequence>
<dbReference type="SUPFAM" id="SSF54826">
    <property type="entry name" value="Enolase N-terminal domain-like"/>
    <property type="match status" value="1"/>
</dbReference>
<dbReference type="GO" id="GO:0016855">
    <property type="term" value="F:racemase and epimerase activity, acting on amino acids and derivatives"/>
    <property type="evidence" value="ECO:0007669"/>
    <property type="project" value="InterPro"/>
</dbReference>
<dbReference type="InterPro" id="IPR013342">
    <property type="entry name" value="Mandelate_racemase_C"/>
</dbReference>
<evidence type="ECO:0000313" key="8">
    <source>
        <dbReference type="Proteomes" id="UP000278149"/>
    </source>
</evidence>
<dbReference type="PANTHER" id="PTHR48073">
    <property type="entry name" value="O-SUCCINYLBENZOATE SYNTHASE-RELATED"/>
    <property type="match status" value="1"/>
</dbReference>
<dbReference type="InterPro" id="IPR029017">
    <property type="entry name" value="Enolase-like_N"/>
</dbReference>
<dbReference type="Proteomes" id="UP000278149">
    <property type="component" value="Unassembled WGS sequence"/>
</dbReference>
<dbReference type="InterPro" id="IPR034603">
    <property type="entry name" value="Dipeptide_epimerase"/>
</dbReference>
<keyword evidence="3" id="KW-0479">Metal-binding</keyword>
<dbReference type="SMART" id="SM00922">
    <property type="entry name" value="MR_MLE"/>
    <property type="match status" value="1"/>
</dbReference>
<evidence type="ECO:0000259" key="6">
    <source>
        <dbReference type="SMART" id="SM00922"/>
    </source>
</evidence>
<proteinExistence type="inferred from homology"/>
<dbReference type="AlphaFoldDB" id="A0A429G837"/>
<comment type="similarity">
    <text evidence="2">Belongs to the mandelate racemase/muconate lactonizing enzyme family.</text>
</comment>
<evidence type="ECO:0000256" key="2">
    <source>
        <dbReference type="ARBA" id="ARBA00008031"/>
    </source>
</evidence>
<name>A0A429G837_9CREN</name>
<dbReference type="Gene3D" id="3.20.20.120">
    <property type="entry name" value="Enolase-like C-terminal domain"/>
    <property type="match status" value="1"/>
</dbReference>
<dbReference type="GO" id="GO:0046872">
    <property type="term" value="F:metal ion binding"/>
    <property type="evidence" value="ECO:0007669"/>
    <property type="project" value="UniProtKB-KW"/>
</dbReference>
<evidence type="ECO:0000256" key="4">
    <source>
        <dbReference type="ARBA" id="ARBA00022842"/>
    </source>
</evidence>
<gene>
    <name evidence="7" type="ORF">D9Q81_02170</name>
</gene>
<comment type="cofactor">
    <cofactor evidence="1">
        <name>Mg(2+)</name>
        <dbReference type="ChEBI" id="CHEBI:18420"/>
    </cofactor>
</comment>
<dbReference type="SFLD" id="SFLDF00009">
    <property type="entry name" value="o-succinylbenzoate_synthase"/>
    <property type="match status" value="1"/>
</dbReference>
<evidence type="ECO:0000256" key="1">
    <source>
        <dbReference type="ARBA" id="ARBA00001946"/>
    </source>
</evidence>
<dbReference type="InterPro" id="IPR029065">
    <property type="entry name" value="Enolase_C-like"/>
</dbReference>
<dbReference type="SFLD" id="SFLDS00001">
    <property type="entry name" value="Enolase"/>
    <property type="match status" value="1"/>
</dbReference>
<dbReference type="Pfam" id="PF02746">
    <property type="entry name" value="MR_MLE_N"/>
    <property type="match status" value="1"/>
</dbReference>
<dbReference type="Gene3D" id="3.30.390.10">
    <property type="entry name" value="Enolase-like, N-terminal domain"/>
    <property type="match status" value="1"/>
</dbReference>
<dbReference type="Pfam" id="PF13378">
    <property type="entry name" value="MR_MLE_C"/>
    <property type="match status" value="1"/>
</dbReference>
<dbReference type="FunFam" id="3.30.390.10:FF:000009">
    <property type="entry name" value="Hydrophobic dipeptide epimerase"/>
    <property type="match status" value="1"/>
</dbReference>
<keyword evidence="4" id="KW-0460">Magnesium</keyword>
<reference evidence="7 8" key="1">
    <citation type="submission" date="2018-10" db="EMBL/GenBank/DDBJ databases">
        <title>Co-occurring genomic capacity for anaerobic methane metabolism and dissimilatory sulfite reduction discovered in the Korarchaeota.</title>
        <authorList>
            <person name="Mckay L.J."/>
            <person name="Dlakic M."/>
            <person name="Fields M.W."/>
            <person name="Delmont T.O."/>
            <person name="Eren A.M."/>
            <person name="Jay Z.J."/>
            <person name="Klingelsmith K.B."/>
            <person name="Rusch D.B."/>
            <person name="Inskeep W.P."/>
        </authorList>
    </citation>
    <scope>NUCLEOTIDE SEQUENCE [LARGE SCALE GENOMIC DNA]</scope>
    <source>
        <strain evidence="7 8">WS</strain>
    </source>
</reference>
<dbReference type="InterPro" id="IPR013341">
    <property type="entry name" value="Mandelate_racemase_N_dom"/>
</dbReference>